<proteinExistence type="predicted"/>
<reference evidence="1 2" key="1">
    <citation type="journal article" date="2024" name="G3 (Bethesda)">
        <title>Genome assembly of Hibiscus sabdariffa L. provides insights into metabolisms of medicinal natural products.</title>
        <authorList>
            <person name="Kim T."/>
        </authorList>
    </citation>
    <scope>NUCLEOTIDE SEQUENCE [LARGE SCALE GENOMIC DNA]</scope>
    <source>
        <strain evidence="1">TK-2024</strain>
        <tissue evidence="1">Old leaves</tissue>
    </source>
</reference>
<sequence length="213" mass="23836">MEVLRTPQVEGLGVMKPRKVGACSYEDDSEFRADESKSLPKGIGKCSSLPSFASIVTPEADEVGTVFRRIVSADSLESRYAFSVALPSHLELVSALKGSREKRGITWKKQNVTWASDVYDPPPTSLMRMISIKKQQNLKRSNNTDKRKTGKKVLKVNKYSHVIAGSKDMKKVRRSSGTSYKWCKQLMAELCEMECCFCRFDVKSSSNVRPVGI</sequence>
<dbReference type="Proteomes" id="UP001472677">
    <property type="component" value="Unassembled WGS sequence"/>
</dbReference>
<comment type="caution">
    <text evidence="1">The sequence shown here is derived from an EMBL/GenBank/DDBJ whole genome shotgun (WGS) entry which is preliminary data.</text>
</comment>
<name>A0ABR2C7W1_9ROSI</name>
<keyword evidence="2" id="KW-1185">Reference proteome</keyword>
<protein>
    <submittedName>
        <fullName evidence="1">Uncharacterized protein</fullName>
    </submittedName>
</protein>
<evidence type="ECO:0000313" key="2">
    <source>
        <dbReference type="Proteomes" id="UP001472677"/>
    </source>
</evidence>
<gene>
    <name evidence="1" type="ORF">V6N12_057722</name>
</gene>
<accession>A0ABR2C7W1</accession>
<organism evidence="1 2">
    <name type="scientific">Hibiscus sabdariffa</name>
    <name type="common">roselle</name>
    <dbReference type="NCBI Taxonomy" id="183260"/>
    <lineage>
        <taxon>Eukaryota</taxon>
        <taxon>Viridiplantae</taxon>
        <taxon>Streptophyta</taxon>
        <taxon>Embryophyta</taxon>
        <taxon>Tracheophyta</taxon>
        <taxon>Spermatophyta</taxon>
        <taxon>Magnoliopsida</taxon>
        <taxon>eudicotyledons</taxon>
        <taxon>Gunneridae</taxon>
        <taxon>Pentapetalae</taxon>
        <taxon>rosids</taxon>
        <taxon>malvids</taxon>
        <taxon>Malvales</taxon>
        <taxon>Malvaceae</taxon>
        <taxon>Malvoideae</taxon>
        <taxon>Hibiscus</taxon>
    </lineage>
</organism>
<dbReference type="PANTHER" id="PTHR34952:SF2">
    <property type="entry name" value="OS05G0113500 PROTEIN"/>
    <property type="match status" value="1"/>
</dbReference>
<dbReference type="EMBL" id="JBBPBM010000066">
    <property type="protein sequence ID" value="KAK8514826.1"/>
    <property type="molecule type" value="Genomic_DNA"/>
</dbReference>
<dbReference type="PANTHER" id="PTHR34952">
    <property type="entry name" value="OS05G0113500 PROTEIN"/>
    <property type="match status" value="1"/>
</dbReference>
<evidence type="ECO:0000313" key="1">
    <source>
        <dbReference type="EMBL" id="KAK8514826.1"/>
    </source>
</evidence>